<reference evidence="6 7" key="1">
    <citation type="submission" date="2016-10" db="EMBL/GenBank/DDBJ databases">
        <authorList>
            <person name="de Groot N.N."/>
        </authorList>
    </citation>
    <scope>NUCLEOTIDE SEQUENCE [LARGE SCALE GENOMIC DNA]</scope>
    <source>
        <strain evidence="6 7">CGMCC 1.11030</strain>
    </source>
</reference>
<evidence type="ECO:0000313" key="7">
    <source>
        <dbReference type="Proteomes" id="UP000199377"/>
    </source>
</evidence>
<feature type="domain" description="HTH crp-type" evidence="5">
    <location>
        <begin position="183"/>
        <end position="261"/>
    </location>
</feature>
<keyword evidence="6" id="KW-0418">Kinase</keyword>
<evidence type="ECO:0000256" key="3">
    <source>
        <dbReference type="ARBA" id="ARBA00023163"/>
    </source>
</evidence>
<dbReference type="RefSeq" id="WP_092861313.1">
    <property type="nucleotide sequence ID" value="NZ_FOQH01000007.1"/>
</dbReference>
<dbReference type="SUPFAM" id="SSF51206">
    <property type="entry name" value="cAMP-binding domain-like"/>
    <property type="match status" value="1"/>
</dbReference>
<evidence type="ECO:0000256" key="2">
    <source>
        <dbReference type="ARBA" id="ARBA00023125"/>
    </source>
</evidence>
<feature type="compositionally biased region" description="Low complexity" evidence="4">
    <location>
        <begin position="273"/>
        <end position="284"/>
    </location>
</feature>
<feature type="region of interest" description="Disordered" evidence="4">
    <location>
        <begin position="269"/>
        <end position="409"/>
    </location>
</feature>
<dbReference type="InterPro" id="IPR036390">
    <property type="entry name" value="WH_DNA-bd_sf"/>
</dbReference>
<organism evidence="6 7">
    <name type="scientific">Albimonas pacifica</name>
    <dbReference type="NCBI Taxonomy" id="1114924"/>
    <lineage>
        <taxon>Bacteria</taxon>
        <taxon>Pseudomonadati</taxon>
        <taxon>Pseudomonadota</taxon>
        <taxon>Alphaproteobacteria</taxon>
        <taxon>Rhodobacterales</taxon>
        <taxon>Paracoccaceae</taxon>
        <taxon>Albimonas</taxon>
    </lineage>
</organism>
<dbReference type="GO" id="GO:0016301">
    <property type="term" value="F:kinase activity"/>
    <property type="evidence" value="ECO:0007669"/>
    <property type="project" value="UniProtKB-KW"/>
</dbReference>
<evidence type="ECO:0000256" key="4">
    <source>
        <dbReference type="SAM" id="MobiDB-lite"/>
    </source>
</evidence>
<dbReference type="OrthoDB" id="7866580at2"/>
<evidence type="ECO:0000313" key="6">
    <source>
        <dbReference type="EMBL" id="SFI52128.1"/>
    </source>
</evidence>
<feature type="compositionally biased region" description="Acidic residues" evidence="4">
    <location>
        <begin position="304"/>
        <end position="315"/>
    </location>
</feature>
<dbReference type="Gene3D" id="2.60.120.10">
    <property type="entry name" value="Jelly Rolls"/>
    <property type="match status" value="1"/>
</dbReference>
<dbReference type="SUPFAM" id="SSF46785">
    <property type="entry name" value="Winged helix' DNA-binding domain"/>
    <property type="match status" value="1"/>
</dbReference>
<evidence type="ECO:0000259" key="5">
    <source>
        <dbReference type="PROSITE" id="PS51063"/>
    </source>
</evidence>
<dbReference type="SMART" id="SM00419">
    <property type="entry name" value="HTH_CRP"/>
    <property type="match status" value="1"/>
</dbReference>
<dbReference type="CDD" id="cd00038">
    <property type="entry name" value="CAP_ED"/>
    <property type="match status" value="1"/>
</dbReference>
<gene>
    <name evidence="6" type="ORF">SAMN05216258_107249</name>
</gene>
<feature type="compositionally biased region" description="Basic and acidic residues" evidence="4">
    <location>
        <begin position="383"/>
        <end position="392"/>
    </location>
</feature>
<evidence type="ECO:0000256" key="1">
    <source>
        <dbReference type="ARBA" id="ARBA00023015"/>
    </source>
</evidence>
<dbReference type="PRINTS" id="PR00034">
    <property type="entry name" value="HTHCRP"/>
</dbReference>
<name>A0A1I3IW54_9RHOB</name>
<sequence length="409" mass="43103">MTCFHDPRLILNTSPEGAEDALGRVSARPSPRLAEPCASCPARRAAVCAEIPGSLLSRLSRRVTQARLPAGAPLPAEGAGPYLGVLASGWLRWVHFGHDGRRRVLGLVQPGEMIWRPEDPIGSLEAATDVEVCRFDDPSLVSAPAGALAGGGDGAEALDRIRMAQARRELDRLHAIAVGLAVQSPEQRLAGFLAAGTATMAWRPSDGPGRGGVLTVPLSRPDIADLLGTTVESLSRITHRFHADGLIRILDPRRFEIPDVDALSLVARRGSTEVETAPSAPAAADGEEASARAGEPVPCRDPLDPGDDESAAADDEGPRLRSSRDLFAGRRRIQSARPVGGCGHPGRRAPRGPAERGVDARDLSPGQALSARDPSDGGTADGRGARVVEVRRVRPRHRGEQAGPLDPRA</sequence>
<dbReference type="STRING" id="1114924.SAMN05216258_107249"/>
<dbReference type="InterPro" id="IPR012318">
    <property type="entry name" value="HTH_CRP"/>
</dbReference>
<keyword evidence="3" id="KW-0804">Transcription</keyword>
<dbReference type="GO" id="GO:0006355">
    <property type="term" value="P:regulation of DNA-templated transcription"/>
    <property type="evidence" value="ECO:0007669"/>
    <property type="project" value="InterPro"/>
</dbReference>
<accession>A0A1I3IW54</accession>
<feature type="compositionally biased region" description="Basic and acidic residues" evidence="4">
    <location>
        <begin position="353"/>
        <end position="362"/>
    </location>
</feature>
<protein>
    <submittedName>
        <fullName evidence="6">cAMP-binding domain of CRP or a regulatory subunit of cAMP-dependent protein kinases</fullName>
    </submittedName>
</protein>
<dbReference type="PROSITE" id="PS51063">
    <property type="entry name" value="HTH_CRP_2"/>
    <property type="match status" value="1"/>
</dbReference>
<keyword evidence="2" id="KW-0238">DNA-binding</keyword>
<dbReference type="InterPro" id="IPR018490">
    <property type="entry name" value="cNMP-bd_dom_sf"/>
</dbReference>
<dbReference type="GO" id="GO:0003677">
    <property type="term" value="F:DNA binding"/>
    <property type="evidence" value="ECO:0007669"/>
    <property type="project" value="UniProtKB-KW"/>
</dbReference>
<dbReference type="Proteomes" id="UP000199377">
    <property type="component" value="Unassembled WGS sequence"/>
</dbReference>
<feature type="compositionally biased region" description="Basic and acidic residues" evidence="4">
    <location>
        <begin position="316"/>
        <end position="328"/>
    </location>
</feature>
<dbReference type="AlphaFoldDB" id="A0A1I3IW54"/>
<dbReference type="EMBL" id="FOQH01000007">
    <property type="protein sequence ID" value="SFI52128.1"/>
    <property type="molecule type" value="Genomic_DNA"/>
</dbReference>
<proteinExistence type="predicted"/>
<dbReference type="InterPro" id="IPR014710">
    <property type="entry name" value="RmlC-like_jellyroll"/>
</dbReference>
<dbReference type="Pfam" id="PF13545">
    <property type="entry name" value="HTH_Crp_2"/>
    <property type="match status" value="1"/>
</dbReference>
<keyword evidence="6" id="KW-0808">Transferase</keyword>
<keyword evidence="7" id="KW-1185">Reference proteome</keyword>
<dbReference type="InterPro" id="IPR000595">
    <property type="entry name" value="cNMP-bd_dom"/>
</dbReference>
<keyword evidence="1" id="KW-0805">Transcription regulation</keyword>